<comment type="caution">
    <text evidence="1">The sequence shown here is derived from an EMBL/GenBank/DDBJ whole genome shotgun (WGS) entry which is preliminary data.</text>
</comment>
<gene>
    <name evidence="1" type="ORF">MILVUS5_LOCUS38471</name>
</gene>
<organism evidence="1 2">
    <name type="scientific">Trifolium pratense</name>
    <name type="common">Red clover</name>
    <dbReference type="NCBI Taxonomy" id="57577"/>
    <lineage>
        <taxon>Eukaryota</taxon>
        <taxon>Viridiplantae</taxon>
        <taxon>Streptophyta</taxon>
        <taxon>Embryophyta</taxon>
        <taxon>Tracheophyta</taxon>
        <taxon>Spermatophyta</taxon>
        <taxon>Magnoliopsida</taxon>
        <taxon>eudicotyledons</taxon>
        <taxon>Gunneridae</taxon>
        <taxon>Pentapetalae</taxon>
        <taxon>rosids</taxon>
        <taxon>fabids</taxon>
        <taxon>Fabales</taxon>
        <taxon>Fabaceae</taxon>
        <taxon>Papilionoideae</taxon>
        <taxon>50 kb inversion clade</taxon>
        <taxon>NPAAA clade</taxon>
        <taxon>Hologalegina</taxon>
        <taxon>IRL clade</taxon>
        <taxon>Trifolieae</taxon>
        <taxon>Trifolium</taxon>
    </lineage>
</organism>
<protein>
    <submittedName>
        <fullName evidence="1">Uncharacterized protein</fullName>
    </submittedName>
</protein>
<accession>A0ACB0M2L7</accession>
<dbReference type="Proteomes" id="UP001177021">
    <property type="component" value="Unassembled WGS sequence"/>
</dbReference>
<name>A0ACB0M2L7_TRIPR</name>
<evidence type="ECO:0000313" key="1">
    <source>
        <dbReference type="EMBL" id="CAJ2675445.1"/>
    </source>
</evidence>
<proteinExistence type="predicted"/>
<reference evidence="1" key="1">
    <citation type="submission" date="2023-10" db="EMBL/GenBank/DDBJ databases">
        <authorList>
            <person name="Rodriguez Cubillos JULIANA M."/>
            <person name="De Vega J."/>
        </authorList>
    </citation>
    <scope>NUCLEOTIDE SEQUENCE</scope>
</reference>
<evidence type="ECO:0000313" key="2">
    <source>
        <dbReference type="Proteomes" id="UP001177021"/>
    </source>
</evidence>
<keyword evidence="2" id="KW-1185">Reference proteome</keyword>
<dbReference type="EMBL" id="CASHSV030000716">
    <property type="protein sequence ID" value="CAJ2675445.1"/>
    <property type="molecule type" value="Genomic_DNA"/>
</dbReference>
<sequence length="121" mass="14153">MPGKAPTKHDDLITTLQLRTKISTNNMHLYNNIGDIEKSNSATNILEEFYEIRLGYYKMRHNDMSAKIESDLEDLINTRNFVELAKNQKFDFVTKDSKDLQEIFIVHNVVTFLSGLFYLYL</sequence>